<dbReference type="EMBL" id="JAGXEW010000001">
    <property type="protein sequence ID" value="KAK1175525.1"/>
    <property type="molecule type" value="Genomic_DNA"/>
</dbReference>
<comment type="similarity">
    <text evidence="3">Belongs to the HARBI1 family.</text>
</comment>
<keyword evidence="4" id="KW-0540">Nuclease</keyword>
<dbReference type="GO" id="GO:0005634">
    <property type="term" value="C:nucleus"/>
    <property type="evidence" value="ECO:0007669"/>
    <property type="project" value="UniProtKB-SubCell"/>
</dbReference>
<evidence type="ECO:0000259" key="8">
    <source>
        <dbReference type="Pfam" id="PF13359"/>
    </source>
</evidence>
<name>A0AAD8LT98_ACIOX</name>
<gene>
    <name evidence="9" type="ORF">AOXY_G191</name>
</gene>
<dbReference type="GO" id="GO:0016787">
    <property type="term" value="F:hydrolase activity"/>
    <property type="evidence" value="ECO:0007669"/>
    <property type="project" value="UniProtKB-KW"/>
</dbReference>
<dbReference type="Proteomes" id="UP001230051">
    <property type="component" value="Unassembled WGS sequence"/>
</dbReference>
<evidence type="ECO:0000256" key="7">
    <source>
        <dbReference type="ARBA" id="ARBA00023242"/>
    </source>
</evidence>
<comment type="subcellular location">
    <subcellularLocation>
        <location evidence="2">Nucleus</location>
    </subcellularLocation>
</comment>
<keyword evidence="7" id="KW-0539">Nucleus</keyword>
<dbReference type="GO" id="GO:0046872">
    <property type="term" value="F:metal ion binding"/>
    <property type="evidence" value="ECO:0007669"/>
    <property type="project" value="UniProtKB-KW"/>
</dbReference>
<keyword evidence="6" id="KW-0378">Hydrolase</keyword>
<dbReference type="Pfam" id="PF13359">
    <property type="entry name" value="DDE_Tnp_4"/>
    <property type="match status" value="1"/>
</dbReference>
<organism evidence="9 10">
    <name type="scientific">Acipenser oxyrinchus oxyrinchus</name>
    <dbReference type="NCBI Taxonomy" id="40147"/>
    <lineage>
        <taxon>Eukaryota</taxon>
        <taxon>Metazoa</taxon>
        <taxon>Chordata</taxon>
        <taxon>Craniata</taxon>
        <taxon>Vertebrata</taxon>
        <taxon>Euteleostomi</taxon>
        <taxon>Actinopterygii</taxon>
        <taxon>Chondrostei</taxon>
        <taxon>Acipenseriformes</taxon>
        <taxon>Acipenseridae</taxon>
        <taxon>Acipenser</taxon>
    </lineage>
</organism>
<dbReference type="PANTHER" id="PTHR22930:SF279">
    <property type="entry name" value="SIMILAR TO ENSANGP00000010363"/>
    <property type="match status" value="1"/>
</dbReference>
<dbReference type="InterPro" id="IPR027806">
    <property type="entry name" value="HARBI1_dom"/>
</dbReference>
<dbReference type="InterPro" id="IPR045249">
    <property type="entry name" value="HARBI1-like"/>
</dbReference>
<comment type="cofactor">
    <cofactor evidence="1">
        <name>a divalent metal cation</name>
        <dbReference type="ChEBI" id="CHEBI:60240"/>
    </cofactor>
</comment>
<protein>
    <recommendedName>
        <fullName evidence="8">DDE Tnp4 domain-containing protein</fullName>
    </recommendedName>
</protein>
<evidence type="ECO:0000256" key="6">
    <source>
        <dbReference type="ARBA" id="ARBA00022801"/>
    </source>
</evidence>
<dbReference type="AlphaFoldDB" id="A0AAD8LT98"/>
<evidence type="ECO:0000256" key="2">
    <source>
        <dbReference type="ARBA" id="ARBA00004123"/>
    </source>
</evidence>
<sequence>MNSKQKKRIAIALLHRRKKNNVRSLWVHDILKRRKRYGEYHRLIQELRFDGGRFQTYFRLDHAQFDYLLSKIGPTVTRMGTNYREAQQSTWQYDSGEFLATGDSYRTIAFSYRVGVSTVAGIVIEVCKAIWDSLVSEYMRVPNKEDWETISREYEHRWNFPNCLGAIHGKHVVIQAPASSGSQYYNYKGRYSIVLLAVVDANYCFTIIDVGAFGRNSDGGTLANSALGKALKERKLTIPDNTTLPAADHLGPGPHVIVGDEAFPRRKNLMRPYPPGRNLPNDKHIFNYC</sequence>
<evidence type="ECO:0000256" key="1">
    <source>
        <dbReference type="ARBA" id="ARBA00001968"/>
    </source>
</evidence>
<evidence type="ECO:0000256" key="5">
    <source>
        <dbReference type="ARBA" id="ARBA00022723"/>
    </source>
</evidence>
<evidence type="ECO:0000313" key="10">
    <source>
        <dbReference type="Proteomes" id="UP001230051"/>
    </source>
</evidence>
<dbReference type="PANTHER" id="PTHR22930">
    <property type="match status" value="1"/>
</dbReference>
<evidence type="ECO:0000256" key="3">
    <source>
        <dbReference type="ARBA" id="ARBA00006958"/>
    </source>
</evidence>
<reference evidence="9" key="1">
    <citation type="submission" date="2022-02" db="EMBL/GenBank/DDBJ databases">
        <title>Atlantic sturgeon de novo genome assembly.</title>
        <authorList>
            <person name="Stock M."/>
            <person name="Klopp C."/>
            <person name="Guiguen Y."/>
            <person name="Cabau C."/>
            <person name="Parinello H."/>
            <person name="Santidrian Yebra-Pimentel E."/>
            <person name="Kuhl H."/>
            <person name="Dirks R.P."/>
            <person name="Guessner J."/>
            <person name="Wuertz S."/>
            <person name="Du K."/>
            <person name="Schartl M."/>
        </authorList>
    </citation>
    <scope>NUCLEOTIDE SEQUENCE</scope>
    <source>
        <strain evidence="9">STURGEONOMICS-FGT-2020</strain>
        <tissue evidence="9">Whole blood</tissue>
    </source>
</reference>
<evidence type="ECO:0000313" key="9">
    <source>
        <dbReference type="EMBL" id="KAK1175525.1"/>
    </source>
</evidence>
<dbReference type="GO" id="GO:0004518">
    <property type="term" value="F:nuclease activity"/>
    <property type="evidence" value="ECO:0007669"/>
    <property type="project" value="UniProtKB-KW"/>
</dbReference>
<feature type="domain" description="DDE Tnp4" evidence="8">
    <location>
        <begin position="168"/>
        <end position="288"/>
    </location>
</feature>
<evidence type="ECO:0000256" key="4">
    <source>
        <dbReference type="ARBA" id="ARBA00022722"/>
    </source>
</evidence>
<comment type="caution">
    <text evidence="9">The sequence shown here is derived from an EMBL/GenBank/DDBJ whole genome shotgun (WGS) entry which is preliminary data.</text>
</comment>
<proteinExistence type="inferred from homology"/>
<accession>A0AAD8LT98</accession>
<keyword evidence="5" id="KW-0479">Metal-binding</keyword>
<keyword evidence="10" id="KW-1185">Reference proteome</keyword>